<evidence type="ECO:0000313" key="2">
    <source>
        <dbReference type="EMBL" id="TLX44055.1"/>
    </source>
</evidence>
<sequence>MPLDPHFAPISPWSAGLGCRCPRCGRGPLFKGFLDLAPSCSACGLDYSFADSGDGPAVFVILIGGFVVVALAFWVEMKFEPPLWVHALLWIPAILVVTLGLLRPFKGVMVALQYRNKAAEGRLDSHTP</sequence>
<dbReference type="RefSeq" id="WP_138398960.1">
    <property type="nucleotide sequence ID" value="NZ_JBAFVI010000001.1"/>
</dbReference>
<reference evidence="2 3" key="1">
    <citation type="submission" date="2019-05" db="EMBL/GenBank/DDBJ databases">
        <authorList>
            <person name="Zhou X."/>
        </authorList>
    </citation>
    <scope>NUCLEOTIDE SEQUENCE [LARGE SCALE GENOMIC DNA]</scope>
    <source>
        <strain evidence="2 3">DSM 432</strain>
    </source>
</reference>
<protein>
    <submittedName>
        <fullName evidence="2">DUF983 domain-containing protein</fullName>
    </submittedName>
</protein>
<organism evidence="2 3">
    <name type="scientific">Xanthobacter autotrophicus</name>
    <dbReference type="NCBI Taxonomy" id="280"/>
    <lineage>
        <taxon>Bacteria</taxon>
        <taxon>Pseudomonadati</taxon>
        <taxon>Pseudomonadota</taxon>
        <taxon>Alphaproteobacteria</taxon>
        <taxon>Hyphomicrobiales</taxon>
        <taxon>Xanthobacteraceae</taxon>
        <taxon>Xanthobacter</taxon>
    </lineage>
</organism>
<dbReference type="Proteomes" id="UP000305131">
    <property type="component" value="Unassembled WGS sequence"/>
</dbReference>
<evidence type="ECO:0000256" key="1">
    <source>
        <dbReference type="SAM" id="Phobius"/>
    </source>
</evidence>
<proteinExistence type="predicted"/>
<keyword evidence="1" id="KW-0812">Transmembrane</keyword>
<keyword evidence="1" id="KW-1133">Transmembrane helix</keyword>
<dbReference type="AlphaFoldDB" id="A0A6C1KIN6"/>
<comment type="caution">
    <text evidence="2">The sequence shown here is derived from an EMBL/GenBank/DDBJ whole genome shotgun (WGS) entry which is preliminary data.</text>
</comment>
<dbReference type="OrthoDB" id="9799456at2"/>
<gene>
    <name evidence="2" type="ORF">FBQ73_08215</name>
</gene>
<name>A0A6C1KIN6_XANAU</name>
<dbReference type="InterPro" id="IPR009325">
    <property type="entry name" value="DUF983"/>
</dbReference>
<dbReference type="EMBL" id="VAUP01000015">
    <property type="protein sequence ID" value="TLX44055.1"/>
    <property type="molecule type" value="Genomic_DNA"/>
</dbReference>
<feature type="transmembrane region" description="Helical" evidence="1">
    <location>
        <begin position="57"/>
        <end position="77"/>
    </location>
</feature>
<feature type="transmembrane region" description="Helical" evidence="1">
    <location>
        <begin position="83"/>
        <end position="102"/>
    </location>
</feature>
<evidence type="ECO:0000313" key="3">
    <source>
        <dbReference type="Proteomes" id="UP000305131"/>
    </source>
</evidence>
<dbReference type="GeneID" id="95773433"/>
<keyword evidence="1" id="KW-0472">Membrane</keyword>
<dbReference type="Pfam" id="PF06170">
    <property type="entry name" value="DUF983"/>
    <property type="match status" value="1"/>
</dbReference>
<accession>A0A6C1KIN6</accession>